<evidence type="ECO:0000313" key="2">
    <source>
        <dbReference type="Proteomes" id="UP000215914"/>
    </source>
</evidence>
<accession>A0A9K3J0T1</accession>
<dbReference type="EMBL" id="MNCJ02000320">
    <property type="protein sequence ID" value="KAF5806683.1"/>
    <property type="molecule type" value="Genomic_DNA"/>
</dbReference>
<evidence type="ECO:0000313" key="1">
    <source>
        <dbReference type="EMBL" id="KAF5806683.1"/>
    </source>
</evidence>
<organism evidence="1 2">
    <name type="scientific">Helianthus annuus</name>
    <name type="common">Common sunflower</name>
    <dbReference type="NCBI Taxonomy" id="4232"/>
    <lineage>
        <taxon>Eukaryota</taxon>
        <taxon>Viridiplantae</taxon>
        <taxon>Streptophyta</taxon>
        <taxon>Embryophyta</taxon>
        <taxon>Tracheophyta</taxon>
        <taxon>Spermatophyta</taxon>
        <taxon>Magnoliopsida</taxon>
        <taxon>eudicotyledons</taxon>
        <taxon>Gunneridae</taxon>
        <taxon>Pentapetalae</taxon>
        <taxon>asterids</taxon>
        <taxon>campanulids</taxon>
        <taxon>Asterales</taxon>
        <taxon>Asteraceae</taxon>
        <taxon>Asteroideae</taxon>
        <taxon>Heliantheae alliance</taxon>
        <taxon>Heliantheae</taxon>
        <taxon>Helianthus</taxon>
    </lineage>
</organism>
<protein>
    <submittedName>
        <fullName evidence="1">Uncharacterized protein</fullName>
    </submittedName>
</protein>
<name>A0A9K3J0T1_HELAN</name>
<dbReference type="Proteomes" id="UP000215914">
    <property type="component" value="Unassembled WGS sequence"/>
</dbReference>
<dbReference type="Gramene" id="mRNA:HanXRQr2_Chr05g0224461">
    <property type="protein sequence ID" value="CDS:HanXRQr2_Chr05g0224461.1"/>
    <property type="gene ID" value="HanXRQr2_Chr05g0224461"/>
</dbReference>
<dbReference type="AlphaFoldDB" id="A0A9K3J0T1"/>
<sequence length="96" mass="10853">MNPSDGGLQEEFETLRRASRSVNEDLTKFSADFVSNFLFQDRYTHKVATATVAIGLPAVTTVADHRRRRRKRERRLGGLTIGLPAVTTVADHSRRR</sequence>
<reference evidence="1" key="2">
    <citation type="submission" date="2020-06" db="EMBL/GenBank/DDBJ databases">
        <title>Helianthus annuus Genome sequencing and assembly Release 2.</title>
        <authorList>
            <person name="Gouzy J."/>
            <person name="Langlade N."/>
            <person name="Munos S."/>
        </authorList>
    </citation>
    <scope>NUCLEOTIDE SEQUENCE</scope>
    <source>
        <tissue evidence="1">Leaves</tissue>
    </source>
</reference>
<keyword evidence="2" id="KW-1185">Reference proteome</keyword>
<comment type="caution">
    <text evidence="1">The sequence shown here is derived from an EMBL/GenBank/DDBJ whole genome shotgun (WGS) entry which is preliminary data.</text>
</comment>
<gene>
    <name evidence="1" type="ORF">HanXRQr2_Chr05g0224461</name>
</gene>
<reference evidence="1" key="1">
    <citation type="journal article" date="2017" name="Nature">
        <title>The sunflower genome provides insights into oil metabolism, flowering and Asterid evolution.</title>
        <authorList>
            <person name="Badouin H."/>
            <person name="Gouzy J."/>
            <person name="Grassa C.J."/>
            <person name="Murat F."/>
            <person name="Staton S.E."/>
            <person name="Cottret L."/>
            <person name="Lelandais-Briere C."/>
            <person name="Owens G.L."/>
            <person name="Carrere S."/>
            <person name="Mayjonade B."/>
            <person name="Legrand L."/>
            <person name="Gill N."/>
            <person name="Kane N.C."/>
            <person name="Bowers J.E."/>
            <person name="Hubner S."/>
            <person name="Bellec A."/>
            <person name="Berard A."/>
            <person name="Berges H."/>
            <person name="Blanchet N."/>
            <person name="Boniface M.C."/>
            <person name="Brunel D."/>
            <person name="Catrice O."/>
            <person name="Chaidir N."/>
            <person name="Claudel C."/>
            <person name="Donnadieu C."/>
            <person name="Faraut T."/>
            <person name="Fievet G."/>
            <person name="Helmstetter N."/>
            <person name="King M."/>
            <person name="Knapp S.J."/>
            <person name="Lai Z."/>
            <person name="Le Paslier M.C."/>
            <person name="Lippi Y."/>
            <person name="Lorenzon L."/>
            <person name="Mandel J.R."/>
            <person name="Marage G."/>
            <person name="Marchand G."/>
            <person name="Marquand E."/>
            <person name="Bret-Mestries E."/>
            <person name="Morien E."/>
            <person name="Nambeesan S."/>
            <person name="Nguyen T."/>
            <person name="Pegot-Espagnet P."/>
            <person name="Pouilly N."/>
            <person name="Raftis F."/>
            <person name="Sallet E."/>
            <person name="Schiex T."/>
            <person name="Thomas J."/>
            <person name="Vandecasteele C."/>
            <person name="Vares D."/>
            <person name="Vear F."/>
            <person name="Vautrin S."/>
            <person name="Crespi M."/>
            <person name="Mangin B."/>
            <person name="Burke J.M."/>
            <person name="Salse J."/>
            <person name="Munos S."/>
            <person name="Vincourt P."/>
            <person name="Rieseberg L.H."/>
            <person name="Langlade N.B."/>
        </authorList>
    </citation>
    <scope>NUCLEOTIDE SEQUENCE</scope>
    <source>
        <tissue evidence="1">Leaves</tissue>
    </source>
</reference>
<proteinExistence type="predicted"/>